<evidence type="ECO:0000256" key="3">
    <source>
        <dbReference type="ARBA" id="ARBA00022592"/>
    </source>
</evidence>
<evidence type="ECO:0000256" key="2">
    <source>
        <dbReference type="ARBA" id="ARBA00022448"/>
    </source>
</evidence>
<keyword evidence="5 7" id="KW-1133">Transmembrane helix</keyword>
<comment type="caution">
    <text evidence="8">The sequence shown here is derived from an EMBL/GenBank/DDBJ whole genome shotgun (WGS) entry which is preliminary data.</text>
</comment>
<dbReference type="EMBL" id="JAKCXM010003630">
    <property type="protein sequence ID" value="KAJ0389525.1"/>
    <property type="molecule type" value="Genomic_DNA"/>
</dbReference>
<name>A0AAD5L7A2_PYTIN</name>
<comment type="subcellular location">
    <subcellularLocation>
        <location evidence="1">Membrane</location>
        <topology evidence="1">Multi-pass membrane protein</topology>
    </subcellularLocation>
</comment>
<feature type="transmembrane region" description="Helical" evidence="7">
    <location>
        <begin position="212"/>
        <end position="238"/>
    </location>
</feature>
<reference evidence="8" key="1">
    <citation type="submission" date="2021-12" db="EMBL/GenBank/DDBJ databases">
        <title>Prjna785345.</title>
        <authorList>
            <person name="Rujirawat T."/>
            <person name="Krajaejun T."/>
        </authorList>
    </citation>
    <scope>NUCLEOTIDE SEQUENCE</scope>
    <source>
        <strain evidence="8">Pi057C3</strain>
    </source>
</reference>
<dbReference type="GO" id="GO:0035435">
    <property type="term" value="P:phosphate ion transmembrane transport"/>
    <property type="evidence" value="ECO:0007669"/>
    <property type="project" value="TreeGrafter"/>
</dbReference>
<sequence>MPRLKKLLPSVSDANRIGAHLVQGSDAHKVGKIEEDGAKGVTTPGGEDDGITSVYRPSLELLKEYDSLTEEQQDAMFLFKHLLVMVACLQSFSHGSNDTANATAAFAAVVTGFKNGLNDCRSPESEWWIMTLGGLVLGSGIWFLGYKVMDTIGKNICIVSFDRAFCTEFASACTVVVCSLLKVPVSTTHCQVGAVVFISMAAKESGSIQWKLVITILFSWILTLPLTAGLSGLIAYVLKYAIIA</sequence>
<organism evidence="8 9">
    <name type="scientific">Pythium insidiosum</name>
    <name type="common">Pythiosis disease agent</name>
    <dbReference type="NCBI Taxonomy" id="114742"/>
    <lineage>
        <taxon>Eukaryota</taxon>
        <taxon>Sar</taxon>
        <taxon>Stramenopiles</taxon>
        <taxon>Oomycota</taxon>
        <taxon>Peronosporomycetes</taxon>
        <taxon>Pythiales</taxon>
        <taxon>Pythiaceae</taxon>
        <taxon>Pythium</taxon>
    </lineage>
</organism>
<dbReference type="PANTHER" id="PTHR11101">
    <property type="entry name" value="PHOSPHATE TRANSPORTER"/>
    <property type="match status" value="1"/>
</dbReference>
<dbReference type="GO" id="GO:0005315">
    <property type="term" value="F:phosphate transmembrane transporter activity"/>
    <property type="evidence" value="ECO:0007669"/>
    <property type="project" value="InterPro"/>
</dbReference>
<accession>A0AAD5L7A2</accession>
<evidence type="ECO:0000256" key="5">
    <source>
        <dbReference type="ARBA" id="ARBA00022989"/>
    </source>
</evidence>
<dbReference type="Pfam" id="PF01384">
    <property type="entry name" value="PHO4"/>
    <property type="match status" value="1"/>
</dbReference>
<evidence type="ECO:0000313" key="8">
    <source>
        <dbReference type="EMBL" id="KAJ0389525.1"/>
    </source>
</evidence>
<dbReference type="GO" id="GO:0016020">
    <property type="term" value="C:membrane"/>
    <property type="evidence" value="ECO:0007669"/>
    <property type="project" value="UniProtKB-SubCell"/>
</dbReference>
<keyword evidence="2" id="KW-0813">Transport</keyword>
<evidence type="ECO:0000256" key="6">
    <source>
        <dbReference type="ARBA" id="ARBA00023136"/>
    </source>
</evidence>
<evidence type="ECO:0000256" key="1">
    <source>
        <dbReference type="ARBA" id="ARBA00004141"/>
    </source>
</evidence>
<dbReference type="AlphaFoldDB" id="A0AAD5L7A2"/>
<evidence type="ECO:0000256" key="4">
    <source>
        <dbReference type="ARBA" id="ARBA00022692"/>
    </source>
</evidence>
<protein>
    <recommendedName>
        <fullName evidence="10">Phosphate transporter</fullName>
    </recommendedName>
</protein>
<evidence type="ECO:0000313" key="9">
    <source>
        <dbReference type="Proteomes" id="UP001209570"/>
    </source>
</evidence>
<evidence type="ECO:0000256" key="7">
    <source>
        <dbReference type="SAM" id="Phobius"/>
    </source>
</evidence>
<dbReference type="InterPro" id="IPR001204">
    <property type="entry name" value="Phos_transporter"/>
</dbReference>
<dbReference type="Proteomes" id="UP001209570">
    <property type="component" value="Unassembled WGS sequence"/>
</dbReference>
<evidence type="ECO:0008006" key="10">
    <source>
        <dbReference type="Google" id="ProtNLM"/>
    </source>
</evidence>
<keyword evidence="6 7" id="KW-0472">Membrane</keyword>
<proteinExistence type="predicted"/>
<dbReference type="PANTHER" id="PTHR11101:SF80">
    <property type="entry name" value="PHOSPHATE TRANSPORTER"/>
    <property type="match status" value="1"/>
</dbReference>
<keyword evidence="4 7" id="KW-0812">Transmembrane</keyword>
<keyword evidence="9" id="KW-1185">Reference proteome</keyword>
<feature type="transmembrane region" description="Helical" evidence="7">
    <location>
        <begin position="127"/>
        <end position="146"/>
    </location>
</feature>
<gene>
    <name evidence="8" type="ORF">P43SY_010661</name>
</gene>
<keyword evidence="3" id="KW-0592">Phosphate transport</keyword>